<evidence type="ECO:0000256" key="4">
    <source>
        <dbReference type="ARBA" id="ARBA00023014"/>
    </source>
</evidence>
<dbReference type="SFLD" id="SFLDS00029">
    <property type="entry name" value="Radical_SAM"/>
    <property type="match status" value="1"/>
</dbReference>
<keyword evidence="9" id="KW-1185">Reference proteome</keyword>
<dbReference type="AlphaFoldDB" id="A0A8T7M2Y7"/>
<dbReference type="SFLD" id="SFLDG01067">
    <property type="entry name" value="SPASM/twitch_domain_containing"/>
    <property type="match status" value="1"/>
</dbReference>
<evidence type="ECO:0000313" key="8">
    <source>
        <dbReference type="Proteomes" id="UP000521676"/>
    </source>
</evidence>
<dbReference type="RefSeq" id="WP_341467896.1">
    <property type="nucleotide sequence ID" value="NZ_CP128399.1"/>
</dbReference>
<evidence type="ECO:0000313" key="6">
    <source>
        <dbReference type="EMBL" id="NWJ46641.1"/>
    </source>
</evidence>
<dbReference type="InterPro" id="IPR034474">
    <property type="entry name" value="Methyltransferase_Class_D"/>
</dbReference>
<dbReference type="PANTHER" id="PTHR43306:SF1">
    <property type="entry name" value="7,8-DIHYDRO-6-HYDROXYMETHYLPTERIN DIMETHYLTRANSFERASE"/>
    <property type="match status" value="1"/>
</dbReference>
<dbReference type="Gene3D" id="3.20.20.70">
    <property type="entry name" value="Aldolase class I"/>
    <property type="match status" value="1"/>
</dbReference>
<dbReference type="InterPro" id="IPR058240">
    <property type="entry name" value="rSAM_sf"/>
</dbReference>
<name>A0A8T7M2Y7_9CHLR</name>
<feature type="domain" description="Radical SAM core" evidence="5">
    <location>
        <begin position="107"/>
        <end position="329"/>
    </location>
</feature>
<evidence type="ECO:0000256" key="3">
    <source>
        <dbReference type="ARBA" id="ARBA00023004"/>
    </source>
</evidence>
<dbReference type="GO" id="GO:0003824">
    <property type="term" value="F:catalytic activity"/>
    <property type="evidence" value="ECO:0007669"/>
    <property type="project" value="InterPro"/>
</dbReference>
<dbReference type="InterPro" id="IPR006638">
    <property type="entry name" value="Elp3/MiaA/NifB-like_rSAM"/>
</dbReference>
<dbReference type="GO" id="GO:0046872">
    <property type="term" value="F:metal ion binding"/>
    <property type="evidence" value="ECO:0007669"/>
    <property type="project" value="UniProtKB-KW"/>
</dbReference>
<sequence>MDLRPFTPLQMVLTVCGKCFSEDPGRKIEYERDVLQGNLILMDGKVYLRRHCRRGHGEVISLYEEDYGLWEYLQQWRVPTKYHISDTVGNNLPIPMGYLNGLGELQTQHSCIFLLDITENCNLKCPTCFADSGPSINRFVRLDHIMRSLDAVIEREGGRIDVLMLSGGEPTVHPDIIEIIKEATRRNVTRVLLNTNGIRIAREDKLLSALAKLRNRVEVYLQFDGFSLESHLYHRGEDLREVKKEAVRRLAEARIFTTLVMAVAQGVNDHEVGQVAEFAFQTDYIGGVSFQPIFGSGRANTIDPMKRVTTTGVLRLLEQQTGGSLVPQDFIALPCSHPDCCTLTYFIKGDEGQLTSIPSLLGHDRLKANLSLVSNRVAYPDANPAIQAALTGMMSETTTITRPELVDYVLNICENCELGLSSFVKSVTNLLLKREDPVETIAKRMKRITIKSFMDGWTMNVERLQQCCVHVGTTEGDSNPIRIPFCARQLFQEARDKTLTGRVRADELIQVKRNKEVRI</sequence>
<evidence type="ECO:0000256" key="1">
    <source>
        <dbReference type="ARBA" id="ARBA00022691"/>
    </source>
</evidence>
<dbReference type="InterPro" id="IPR013785">
    <property type="entry name" value="Aldolase_TIM"/>
</dbReference>
<dbReference type="InterPro" id="IPR007197">
    <property type="entry name" value="rSAM"/>
</dbReference>
<dbReference type="SMART" id="SM00729">
    <property type="entry name" value="Elp3"/>
    <property type="match status" value="1"/>
</dbReference>
<keyword evidence="3" id="KW-0408">Iron</keyword>
<reference evidence="6 8" key="1">
    <citation type="submission" date="2020-06" db="EMBL/GenBank/DDBJ databases">
        <title>Anoxygenic phototrophic Chloroflexota member uses a Type I reaction center.</title>
        <authorList>
            <person name="Tsuji J.M."/>
            <person name="Shaw N.A."/>
            <person name="Nagashima S."/>
            <person name="Venkiteswaran J."/>
            <person name="Schiff S.L."/>
            <person name="Hanada S."/>
            <person name="Tank M."/>
            <person name="Neufeld J.D."/>
        </authorList>
    </citation>
    <scope>NUCLEOTIDE SEQUENCE [LARGE SCALE GENOMIC DNA]</scope>
    <source>
        <strain evidence="6">L227-S17</strain>
    </source>
</reference>
<evidence type="ECO:0000313" key="7">
    <source>
        <dbReference type="EMBL" id="WJW66011.1"/>
    </source>
</evidence>
<dbReference type="Proteomes" id="UP001431572">
    <property type="component" value="Chromosome 1"/>
</dbReference>
<dbReference type="PANTHER" id="PTHR43306">
    <property type="entry name" value="7,8-DIHYDRO-6-HYDROXYMETHYLPTERIN DIMETHYLTRANSFERASE"/>
    <property type="match status" value="1"/>
</dbReference>
<dbReference type="Proteomes" id="UP000521676">
    <property type="component" value="Unassembled WGS sequence"/>
</dbReference>
<dbReference type="EMBL" id="CP128399">
    <property type="protein sequence ID" value="WJW66011.1"/>
    <property type="molecule type" value="Genomic_DNA"/>
</dbReference>
<dbReference type="EMBL" id="JACATZ010000001">
    <property type="protein sequence ID" value="NWJ46641.1"/>
    <property type="molecule type" value="Genomic_DNA"/>
</dbReference>
<evidence type="ECO:0000256" key="2">
    <source>
        <dbReference type="ARBA" id="ARBA00022723"/>
    </source>
</evidence>
<reference evidence="7" key="2">
    <citation type="journal article" date="2024" name="Nature">
        <title>Anoxygenic phototroph of the Chloroflexota uses a type I reaction centre.</title>
        <authorList>
            <person name="Tsuji J.M."/>
            <person name="Shaw N.A."/>
            <person name="Nagashima S."/>
            <person name="Venkiteswaran J.J."/>
            <person name="Schiff S.L."/>
            <person name="Watanabe T."/>
            <person name="Fukui M."/>
            <person name="Hanada S."/>
            <person name="Tank M."/>
            <person name="Neufeld J.D."/>
        </authorList>
    </citation>
    <scope>NUCLEOTIDE SEQUENCE</scope>
    <source>
        <strain evidence="7">L227-S17</strain>
    </source>
</reference>
<keyword evidence="1" id="KW-0949">S-adenosyl-L-methionine</keyword>
<accession>A0A8T7M2Y7</accession>
<keyword evidence="4" id="KW-0411">Iron-sulfur</keyword>
<keyword evidence="2" id="KW-0479">Metal-binding</keyword>
<proteinExistence type="predicted"/>
<gene>
    <name evidence="6" type="ORF">HXX08_12240</name>
    <name evidence="7" type="ORF">OZ401_001793</name>
</gene>
<dbReference type="PROSITE" id="PS51918">
    <property type="entry name" value="RADICAL_SAM"/>
    <property type="match status" value="1"/>
</dbReference>
<dbReference type="CDD" id="cd01335">
    <property type="entry name" value="Radical_SAM"/>
    <property type="match status" value="1"/>
</dbReference>
<dbReference type="SUPFAM" id="SSF102114">
    <property type="entry name" value="Radical SAM enzymes"/>
    <property type="match status" value="1"/>
</dbReference>
<protein>
    <submittedName>
        <fullName evidence="6">Radical SAM protein</fullName>
    </submittedName>
</protein>
<organism evidence="6 8">
    <name type="scientific">Candidatus Chlorohelix allophototropha</name>
    <dbReference type="NCBI Taxonomy" id="3003348"/>
    <lineage>
        <taxon>Bacteria</taxon>
        <taxon>Bacillati</taxon>
        <taxon>Chloroflexota</taxon>
        <taxon>Chloroflexia</taxon>
        <taxon>Candidatus Chloroheliales</taxon>
        <taxon>Candidatus Chloroheliaceae</taxon>
        <taxon>Candidatus Chlorohelix</taxon>
    </lineage>
</organism>
<dbReference type="Pfam" id="PF04055">
    <property type="entry name" value="Radical_SAM"/>
    <property type="match status" value="1"/>
</dbReference>
<evidence type="ECO:0000259" key="5">
    <source>
        <dbReference type="PROSITE" id="PS51918"/>
    </source>
</evidence>
<dbReference type="GO" id="GO:0051536">
    <property type="term" value="F:iron-sulfur cluster binding"/>
    <property type="evidence" value="ECO:0007669"/>
    <property type="project" value="UniProtKB-KW"/>
</dbReference>
<evidence type="ECO:0000313" key="9">
    <source>
        <dbReference type="Proteomes" id="UP001431572"/>
    </source>
</evidence>